<proteinExistence type="inferred from homology"/>
<dbReference type="HAMAP" id="MF_01200_B">
    <property type="entry name" value="OMPdecase_type1_B"/>
    <property type="match status" value="1"/>
</dbReference>
<evidence type="ECO:0000256" key="10">
    <source>
        <dbReference type="PIRSR" id="PIRSR614732-1"/>
    </source>
</evidence>
<name>A0A074M7S2_9BACL</name>
<feature type="binding site" evidence="9 11">
    <location>
        <position position="222"/>
    </location>
    <ligand>
        <name>substrate</name>
    </ligand>
</feature>
<dbReference type="EMBL" id="JMIR01000029">
    <property type="protein sequence ID" value="KEO82032.1"/>
    <property type="molecule type" value="Genomic_DNA"/>
</dbReference>
<evidence type="ECO:0000256" key="12">
    <source>
        <dbReference type="RuleBase" id="RU000512"/>
    </source>
</evidence>
<feature type="binding site" evidence="9 11">
    <location>
        <position position="130"/>
    </location>
    <ligand>
        <name>substrate</name>
    </ligand>
</feature>
<feature type="binding site" evidence="9 11">
    <location>
        <position position="39"/>
    </location>
    <ligand>
        <name>substrate</name>
    </ligand>
</feature>
<evidence type="ECO:0000256" key="11">
    <source>
        <dbReference type="PIRSR" id="PIRSR614732-2"/>
    </source>
</evidence>
<feature type="binding site" evidence="9 11">
    <location>
        <position position="221"/>
    </location>
    <ligand>
        <name>substrate</name>
    </ligand>
</feature>
<dbReference type="AlphaFoldDB" id="A0A074M7S2"/>
<evidence type="ECO:0000256" key="4">
    <source>
        <dbReference type="ARBA" id="ARBA00022793"/>
    </source>
</evidence>
<keyword evidence="15" id="KW-1185">Reference proteome</keyword>
<evidence type="ECO:0000313" key="15">
    <source>
        <dbReference type="Proteomes" id="UP000027931"/>
    </source>
</evidence>
<dbReference type="PANTHER" id="PTHR32119:SF2">
    <property type="entry name" value="OROTIDINE 5'-PHOSPHATE DECARBOXYLASE"/>
    <property type="match status" value="1"/>
</dbReference>
<feature type="binding site" evidence="9 11">
    <location>
        <position position="201"/>
    </location>
    <ligand>
        <name>substrate</name>
    </ligand>
</feature>
<comment type="function">
    <text evidence="1 9">Catalyzes the decarboxylation of orotidine 5'-monophosphate (OMP) to uridine 5'-monophosphate (UMP).</text>
</comment>
<dbReference type="PANTHER" id="PTHR32119">
    <property type="entry name" value="OROTIDINE 5'-PHOSPHATE DECARBOXYLASE"/>
    <property type="match status" value="1"/>
</dbReference>
<dbReference type="Proteomes" id="UP000027931">
    <property type="component" value="Unassembled WGS sequence"/>
</dbReference>
<dbReference type="UniPathway" id="UPA00070">
    <property type="reaction ID" value="UER00120"/>
</dbReference>
<dbReference type="GO" id="GO:0005829">
    <property type="term" value="C:cytosol"/>
    <property type="evidence" value="ECO:0007669"/>
    <property type="project" value="TreeGrafter"/>
</dbReference>
<dbReference type="CDD" id="cd04725">
    <property type="entry name" value="OMP_decarboxylase_like"/>
    <property type="match status" value="1"/>
</dbReference>
<keyword evidence="4 9" id="KW-0210">Decarboxylase</keyword>
<dbReference type="InterPro" id="IPR011060">
    <property type="entry name" value="RibuloseP-bd_barrel"/>
</dbReference>
<evidence type="ECO:0000256" key="7">
    <source>
        <dbReference type="ARBA" id="ARBA00049157"/>
    </source>
</evidence>
<evidence type="ECO:0000256" key="5">
    <source>
        <dbReference type="ARBA" id="ARBA00022975"/>
    </source>
</evidence>
<feature type="binding site" evidence="9">
    <location>
        <begin position="66"/>
        <end position="75"/>
    </location>
    <ligand>
        <name>substrate</name>
    </ligand>
</feature>
<comment type="pathway">
    <text evidence="2 9 12">Pyrimidine metabolism; UMP biosynthesis via de novo pathway; UMP from orotate: step 2/2.</text>
</comment>
<comment type="subunit">
    <text evidence="3 9">Homodimer.</text>
</comment>
<dbReference type="PROSITE" id="PS00156">
    <property type="entry name" value="OMPDECASE"/>
    <property type="match status" value="1"/>
</dbReference>
<evidence type="ECO:0000256" key="9">
    <source>
        <dbReference type="HAMAP-Rule" id="MF_01200"/>
    </source>
</evidence>
<dbReference type="GO" id="GO:0006207">
    <property type="term" value="P:'de novo' pyrimidine nucleobase biosynthetic process"/>
    <property type="evidence" value="ECO:0007669"/>
    <property type="project" value="InterPro"/>
</dbReference>
<dbReference type="InterPro" id="IPR018089">
    <property type="entry name" value="OMPdecase_AS"/>
</dbReference>
<dbReference type="Pfam" id="PF00215">
    <property type="entry name" value="OMPdecase"/>
    <property type="match status" value="1"/>
</dbReference>
<dbReference type="InterPro" id="IPR014732">
    <property type="entry name" value="OMPdecase"/>
</dbReference>
<evidence type="ECO:0000256" key="3">
    <source>
        <dbReference type="ARBA" id="ARBA00011738"/>
    </source>
</evidence>
<gene>
    <name evidence="9" type="primary">pyrF</name>
    <name evidence="14" type="ORF">EL26_17850</name>
</gene>
<feature type="active site" description="For OMPdecase activity" evidence="10">
    <location>
        <position position="68"/>
    </location>
</feature>
<feature type="active site" description="For OMPdecase activity" evidence="10">
    <location>
        <position position="66"/>
    </location>
</feature>
<evidence type="ECO:0000256" key="8">
    <source>
        <dbReference type="ARBA" id="ARBA00061012"/>
    </source>
</evidence>
<feature type="binding site" evidence="9 11">
    <location>
        <position position="192"/>
    </location>
    <ligand>
        <name>substrate</name>
    </ligand>
</feature>
<dbReference type="SMART" id="SM00934">
    <property type="entry name" value="OMPdecase"/>
    <property type="match status" value="1"/>
</dbReference>
<sequence length="252" mass="27260">MCMTNLRPADKIFVALDYDNMDDALRLADRLGDTIKTMKVGLQLFFKSGPAILDRLHERGFQVFMDCKFHDIPNTVAGASDSVTSHGVYMFNVHVGGGLEMMRRAKQAAVARAQALGIAVPKVIGVTQLTSTAKQVLNEEIGIPGDVQSTVIRYARLAQEAGLDGVVASGHEIEGIRQACGDEFLTVIPGIRPVWAAANDQVRIMTPTDALRAGASYLVIGRAITHADDPRDAALRILEEVQQSEPSEGPHQ</sequence>
<dbReference type="STRING" id="1157490.EL26_17850"/>
<evidence type="ECO:0000256" key="6">
    <source>
        <dbReference type="ARBA" id="ARBA00023239"/>
    </source>
</evidence>
<reference evidence="14 15" key="1">
    <citation type="journal article" date="2013" name="Int. J. Syst. Evol. Microbiol.">
        <title>Tumebacillus flagellatus sp. nov., an alpha-amylase/pullulanase-producing bacterium isolated from cassava wastewater.</title>
        <authorList>
            <person name="Wang Q."/>
            <person name="Xie N."/>
            <person name="Qin Y."/>
            <person name="Shen N."/>
            <person name="Zhu J."/>
            <person name="Mi H."/>
            <person name="Huang R."/>
        </authorList>
    </citation>
    <scope>NUCLEOTIDE SEQUENCE [LARGE SCALE GENOMIC DNA]</scope>
    <source>
        <strain evidence="14 15">GST4</strain>
    </source>
</reference>
<organism evidence="14 15">
    <name type="scientific">Tumebacillus flagellatus</name>
    <dbReference type="NCBI Taxonomy" id="1157490"/>
    <lineage>
        <taxon>Bacteria</taxon>
        <taxon>Bacillati</taxon>
        <taxon>Bacillota</taxon>
        <taxon>Bacilli</taxon>
        <taxon>Bacillales</taxon>
        <taxon>Alicyclobacillaceae</taxon>
        <taxon>Tumebacillus</taxon>
    </lineage>
</organism>
<dbReference type="NCBIfam" id="NF001273">
    <property type="entry name" value="PRK00230.1"/>
    <property type="match status" value="1"/>
</dbReference>
<dbReference type="InterPro" id="IPR047596">
    <property type="entry name" value="OMPdecase_bac"/>
</dbReference>
<comment type="similarity">
    <text evidence="8 9">Belongs to the OMP decarboxylase family. Type 1 subfamily.</text>
</comment>
<evidence type="ECO:0000313" key="14">
    <source>
        <dbReference type="EMBL" id="KEO82032.1"/>
    </source>
</evidence>
<comment type="caution">
    <text evidence="14">The sequence shown here is derived from an EMBL/GenBank/DDBJ whole genome shotgun (WGS) entry which is preliminary data.</text>
</comment>
<dbReference type="FunFam" id="3.20.20.70:FF:000015">
    <property type="entry name" value="Orotidine 5'-phosphate decarboxylase"/>
    <property type="match status" value="1"/>
</dbReference>
<accession>A0A074M7S2</accession>
<feature type="binding site" evidence="9 11">
    <location>
        <position position="17"/>
    </location>
    <ligand>
        <name>substrate</name>
    </ligand>
</feature>
<dbReference type="NCBIfam" id="TIGR01740">
    <property type="entry name" value="pyrF"/>
    <property type="match status" value="1"/>
</dbReference>
<dbReference type="eggNOG" id="COG0284">
    <property type="taxonomic scope" value="Bacteria"/>
</dbReference>
<evidence type="ECO:0000256" key="1">
    <source>
        <dbReference type="ARBA" id="ARBA00002356"/>
    </source>
</evidence>
<feature type="domain" description="Orotidine 5'-phosphate decarboxylase" evidence="13">
    <location>
        <begin position="11"/>
        <end position="237"/>
    </location>
</feature>
<dbReference type="GO" id="GO:0004590">
    <property type="term" value="F:orotidine-5'-phosphate decarboxylase activity"/>
    <property type="evidence" value="ECO:0007669"/>
    <property type="project" value="UniProtKB-UniRule"/>
</dbReference>
<dbReference type="InterPro" id="IPR013785">
    <property type="entry name" value="Aldolase_TIM"/>
</dbReference>
<evidence type="ECO:0000256" key="2">
    <source>
        <dbReference type="ARBA" id="ARBA00004861"/>
    </source>
</evidence>
<dbReference type="InterPro" id="IPR001754">
    <property type="entry name" value="OMPdeCOase_dom"/>
</dbReference>
<dbReference type="SUPFAM" id="SSF51366">
    <property type="entry name" value="Ribulose-phoshate binding barrel"/>
    <property type="match status" value="1"/>
</dbReference>
<dbReference type="EC" id="4.1.1.23" evidence="9"/>
<evidence type="ECO:0000259" key="13">
    <source>
        <dbReference type="SMART" id="SM00934"/>
    </source>
</evidence>
<dbReference type="Gene3D" id="3.20.20.70">
    <property type="entry name" value="Aldolase class I"/>
    <property type="match status" value="1"/>
</dbReference>
<keyword evidence="5 9" id="KW-0665">Pyrimidine biosynthesis</keyword>
<protein>
    <recommendedName>
        <fullName evidence="9">Orotidine 5'-phosphate decarboxylase</fullName>
        <ecNumber evidence="9">4.1.1.23</ecNumber>
    </recommendedName>
    <alternativeName>
        <fullName evidence="9">OMP decarboxylase</fullName>
        <shortName evidence="9">OMPDCase</shortName>
        <shortName evidence="9">OMPdecase</shortName>
    </alternativeName>
</protein>
<feature type="active site" description="For OMPdecase activity" evidence="10">
    <location>
        <position position="71"/>
    </location>
</feature>
<keyword evidence="6 9" id="KW-0456">Lyase</keyword>
<dbReference type="GO" id="GO:0044205">
    <property type="term" value="P:'de novo' UMP biosynthetic process"/>
    <property type="evidence" value="ECO:0007669"/>
    <property type="project" value="UniProtKB-UniRule"/>
</dbReference>
<dbReference type="OrthoDB" id="9806203at2"/>
<comment type="catalytic activity">
    <reaction evidence="7 9 12">
        <text>orotidine 5'-phosphate + H(+) = UMP + CO2</text>
        <dbReference type="Rhea" id="RHEA:11596"/>
        <dbReference type="ChEBI" id="CHEBI:15378"/>
        <dbReference type="ChEBI" id="CHEBI:16526"/>
        <dbReference type="ChEBI" id="CHEBI:57538"/>
        <dbReference type="ChEBI" id="CHEBI:57865"/>
        <dbReference type="EC" id="4.1.1.23"/>
    </reaction>
</comment>
<feature type="active site" description="Proton donor" evidence="9">
    <location>
        <position position="68"/>
    </location>
</feature>